<comment type="caution">
    <text evidence="2">The sequence shown here is derived from an EMBL/GenBank/DDBJ whole genome shotgun (WGS) entry which is preliminary data.</text>
</comment>
<reference evidence="2" key="1">
    <citation type="submission" date="2023-05" db="EMBL/GenBank/DDBJ databases">
        <authorList>
            <person name="Nardi F."/>
            <person name="Carapelli A."/>
            <person name="Cucini C."/>
        </authorList>
    </citation>
    <scope>NUCLEOTIDE SEQUENCE</scope>
    <source>
        <strain evidence="2">DMR45628</strain>
        <tissue evidence="2">Testes</tissue>
    </source>
</reference>
<keyword evidence="3" id="KW-1185">Reference proteome</keyword>
<feature type="region of interest" description="Disordered" evidence="1">
    <location>
        <begin position="387"/>
        <end position="412"/>
    </location>
</feature>
<evidence type="ECO:0000256" key="1">
    <source>
        <dbReference type="SAM" id="MobiDB-lite"/>
    </source>
</evidence>
<protein>
    <submittedName>
        <fullName evidence="2">Uncharacterized protein</fullName>
    </submittedName>
</protein>
<name>A0AAW1LPL2_POPJA</name>
<evidence type="ECO:0000313" key="3">
    <source>
        <dbReference type="Proteomes" id="UP001458880"/>
    </source>
</evidence>
<reference evidence="2 3" key="2">
    <citation type="journal article" date="2024" name="BMC Genomics">
        <title>De novo assembly and annotation of Popillia japonica's genome with initial clues to its potential as an invasive pest.</title>
        <authorList>
            <person name="Cucini C."/>
            <person name="Boschi S."/>
            <person name="Funari R."/>
            <person name="Cardaioli E."/>
            <person name="Iannotti N."/>
            <person name="Marturano G."/>
            <person name="Paoli F."/>
            <person name="Bruttini M."/>
            <person name="Carapelli A."/>
            <person name="Frati F."/>
            <person name="Nardi F."/>
        </authorList>
    </citation>
    <scope>NUCLEOTIDE SEQUENCE [LARGE SCALE GENOMIC DNA]</scope>
    <source>
        <strain evidence="2">DMR45628</strain>
    </source>
</reference>
<dbReference type="EMBL" id="JASPKY010000114">
    <property type="protein sequence ID" value="KAK9736384.1"/>
    <property type="molecule type" value="Genomic_DNA"/>
</dbReference>
<dbReference type="EMBL" id="JASPKY010000114">
    <property type="protein sequence ID" value="KAK9736385.1"/>
    <property type="molecule type" value="Genomic_DNA"/>
</dbReference>
<feature type="compositionally biased region" description="Polar residues" evidence="1">
    <location>
        <begin position="387"/>
        <end position="400"/>
    </location>
</feature>
<sequence length="478" mass="53973">MKPNQVLNPPTVKGRLAYSVFADALAARINSDDANERLVKYRRIGLMRRHLHFKYFFSLSIKSAPDCGITLSLKEFRLSVSNGSIGVDPAAPQRGRRNKENIVNKFKVHVPIEIRSDKAAHMPQHGNKTLEKHTVTYMTLRLLPLLLIWQAKRKMYRKNMRHTATADLASEAEDVSEEYEALEQEVITTSDPLQKPNPNIDSQNERNSHTNQVAESMALTASTKTPFLETLDDTDLFFLSMSIITKKLPKTEQVQIKLALSNSVLSAELRANNGQSFFYLHRQQVEGRGKITEFITSSDSGSGSRKTDKLSGYPEMEKALFTWSLQERARVSARPLDDSLIELLKEHRGTAEKTKPKCRKKIVLGANMSAVDEPAYTAEVQDVVSTSTAEQGASNASISSKAPKVTRESQRKRQDSSKYTICCTNWKDNRGRANWIQCTKCQECICSPCNKDRKDPYFICERCDDSQDMNPLTTMMPI</sequence>
<accession>A0AAW1LPL2</accession>
<organism evidence="2 3">
    <name type="scientific">Popillia japonica</name>
    <name type="common">Japanese beetle</name>
    <dbReference type="NCBI Taxonomy" id="7064"/>
    <lineage>
        <taxon>Eukaryota</taxon>
        <taxon>Metazoa</taxon>
        <taxon>Ecdysozoa</taxon>
        <taxon>Arthropoda</taxon>
        <taxon>Hexapoda</taxon>
        <taxon>Insecta</taxon>
        <taxon>Pterygota</taxon>
        <taxon>Neoptera</taxon>
        <taxon>Endopterygota</taxon>
        <taxon>Coleoptera</taxon>
        <taxon>Polyphaga</taxon>
        <taxon>Scarabaeiformia</taxon>
        <taxon>Scarabaeidae</taxon>
        <taxon>Rutelinae</taxon>
        <taxon>Popillia</taxon>
    </lineage>
</organism>
<feature type="region of interest" description="Disordered" evidence="1">
    <location>
        <begin position="185"/>
        <end position="209"/>
    </location>
</feature>
<dbReference type="AlphaFoldDB" id="A0AAW1LPL2"/>
<feature type="compositionally biased region" description="Polar residues" evidence="1">
    <location>
        <begin position="186"/>
        <end position="202"/>
    </location>
</feature>
<evidence type="ECO:0000313" key="2">
    <source>
        <dbReference type="EMBL" id="KAK9736385.1"/>
    </source>
</evidence>
<dbReference type="Proteomes" id="UP001458880">
    <property type="component" value="Unassembled WGS sequence"/>
</dbReference>
<proteinExistence type="predicted"/>
<gene>
    <name evidence="2" type="ORF">QE152_g12537</name>
</gene>